<keyword evidence="2" id="KW-1185">Reference proteome</keyword>
<evidence type="ECO:0000313" key="1">
    <source>
        <dbReference type="EMBL" id="EHI64444.1"/>
    </source>
</evidence>
<gene>
    <name evidence="1" type="ORF">STRPS_1573</name>
</gene>
<dbReference type="RefSeq" id="WP_007895773.1">
    <property type="nucleotide sequence ID" value="NZ_AEUY02000005.1"/>
</dbReference>
<accession>G5KB54</accession>
<dbReference type="Gene3D" id="3.40.50.2300">
    <property type="match status" value="1"/>
</dbReference>
<comment type="caution">
    <text evidence="1">The sequence shown here is derived from an EMBL/GenBank/DDBJ whole genome shotgun (WGS) entry which is preliminary data.</text>
</comment>
<protein>
    <submittedName>
        <fullName evidence="1">Response regulator family protein</fullName>
    </submittedName>
</protein>
<dbReference type="OrthoDB" id="9809318at2"/>
<dbReference type="STRING" id="361101.GCA_900102825_01249"/>
<sequence length="88" mass="10402">MNIYILEDDLSQQVYLEKLIKQILSQKNRQNDNVKSFEQPEDLINTVKEKGNHQLFFLDIELGQNDILQIPFEKILFIETSSESHHIT</sequence>
<reference evidence="1 2" key="1">
    <citation type="journal article" date="2014" name="Int. J. Syst. Evol. Microbiol.">
        <title>Phylogenomics and the dynamic genome evolution of the genus Streptococcus.</title>
        <authorList>
            <consortium name="The Broad Institute Genome Sequencing Platform"/>
            <person name="Richards V.P."/>
            <person name="Palmer S.R."/>
            <person name="Pavinski Bitar P.D."/>
            <person name="Qin X."/>
            <person name="Weinstock G.M."/>
            <person name="Highlander S.K."/>
            <person name="Town C.D."/>
            <person name="Burne R.A."/>
            <person name="Stanhope M.J."/>
        </authorList>
    </citation>
    <scope>NUCLEOTIDE SEQUENCE [LARGE SCALE GENOMIC DNA]</scope>
    <source>
        <strain evidence="1 2">LQ 940-04</strain>
    </source>
</reference>
<evidence type="ECO:0000313" key="2">
    <source>
        <dbReference type="Proteomes" id="UP000003217"/>
    </source>
</evidence>
<organism evidence="1 2">
    <name type="scientific">Streptococcus pseudoporcinus LQ 940-04</name>
    <dbReference type="NCBI Taxonomy" id="875093"/>
    <lineage>
        <taxon>Bacteria</taxon>
        <taxon>Bacillati</taxon>
        <taxon>Bacillota</taxon>
        <taxon>Bacilli</taxon>
        <taxon>Lactobacillales</taxon>
        <taxon>Streptococcaceae</taxon>
        <taxon>Streptococcus</taxon>
    </lineage>
</organism>
<dbReference type="AlphaFoldDB" id="G5KB54"/>
<dbReference type="EMBL" id="AEUY02000005">
    <property type="protein sequence ID" value="EHI64444.1"/>
    <property type="molecule type" value="Genomic_DNA"/>
</dbReference>
<dbReference type="Proteomes" id="UP000003217">
    <property type="component" value="Unassembled WGS sequence"/>
</dbReference>
<dbReference type="GeneID" id="58556120"/>
<proteinExistence type="predicted"/>
<name>G5KB54_9STRE</name>